<dbReference type="AlphaFoldDB" id="A0A1I2MB90"/>
<evidence type="ECO:0000256" key="1">
    <source>
        <dbReference type="ARBA" id="ARBA00009981"/>
    </source>
</evidence>
<evidence type="ECO:0000256" key="2">
    <source>
        <dbReference type="RuleBase" id="RU362080"/>
    </source>
</evidence>
<evidence type="ECO:0000313" key="4">
    <source>
        <dbReference type="Proteomes" id="UP000198623"/>
    </source>
</evidence>
<keyword evidence="4" id="KW-1185">Reference proteome</keyword>
<comment type="similarity">
    <text evidence="1 2">Belongs to the phD/YefM antitoxin family.</text>
</comment>
<dbReference type="EMBL" id="FOOU01000001">
    <property type="protein sequence ID" value="SFF88743.1"/>
    <property type="molecule type" value="Genomic_DNA"/>
</dbReference>
<dbReference type="RefSeq" id="WP_090723974.1">
    <property type="nucleotide sequence ID" value="NZ_FOOU01000001.1"/>
</dbReference>
<dbReference type="Proteomes" id="UP000198623">
    <property type="component" value="Unassembled WGS sequence"/>
</dbReference>
<name>A0A1I2MB90_9GAMM</name>
<gene>
    <name evidence="3" type="ORF">SAMN05216175_101533</name>
</gene>
<protein>
    <recommendedName>
        <fullName evidence="2">Antitoxin</fullName>
    </recommendedName>
</protein>
<dbReference type="InterPro" id="IPR036165">
    <property type="entry name" value="YefM-like_sf"/>
</dbReference>
<dbReference type="SUPFAM" id="SSF143120">
    <property type="entry name" value="YefM-like"/>
    <property type="match status" value="1"/>
</dbReference>
<organism evidence="3 4">
    <name type="scientific">Neptunomonas qingdaonensis</name>
    <dbReference type="NCBI Taxonomy" id="1045558"/>
    <lineage>
        <taxon>Bacteria</taxon>
        <taxon>Pseudomonadati</taxon>
        <taxon>Pseudomonadota</taxon>
        <taxon>Gammaproteobacteria</taxon>
        <taxon>Oceanospirillales</taxon>
        <taxon>Oceanospirillaceae</taxon>
        <taxon>Neptunomonas</taxon>
    </lineage>
</organism>
<proteinExistence type="inferred from homology"/>
<dbReference type="OrthoDB" id="9802003at2"/>
<dbReference type="STRING" id="1045558.SAMN05216175_101533"/>
<dbReference type="NCBIfam" id="TIGR01552">
    <property type="entry name" value="phd_fam"/>
    <property type="match status" value="1"/>
</dbReference>
<reference evidence="4" key="1">
    <citation type="submission" date="2016-10" db="EMBL/GenBank/DDBJ databases">
        <authorList>
            <person name="Varghese N."/>
            <person name="Submissions S."/>
        </authorList>
    </citation>
    <scope>NUCLEOTIDE SEQUENCE [LARGE SCALE GENOMIC DNA]</scope>
    <source>
        <strain evidence="4">CGMCC 1.10971</strain>
    </source>
</reference>
<sequence>MDAISYTAARANLASTMANVCNDHAPIIITRKNEAPVVMMSLEDYNAMEETTYLLRSPANARNLLESIAELETGNGTVRQLLE</sequence>
<dbReference type="PANTHER" id="PTHR33713">
    <property type="entry name" value="ANTITOXIN YAFN-RELATED"/>
    <property type="match status" value="1"/>
</dbReference>
<dbReference type="Gene3D" id="6.10.250.330">
    <property type="match status" value="1"/>
</dbReference>
<evidence type="ECO:0000313" key="3">
    <source>
        <dbReference type="EMBL" id="SFF88743.1"/>
    </source>
</evidence>
<comment type="function">
    <text evidence="2">Antitoxin component of a type II toxin-antitoxin (TA) system.</text>
</comment>
<accession>A0A1I2MB90</accession>
<dbReference type="PANTHER" id="PTHR33713:SF6">
    <property type="entry name" value="ANTITOXIN YEFM"/>
    <property type="match status" value="1"/>
</dbReference>
<dbReference type="Gene3D" id="3.40.1620.10">
    <property type="entry name" value="YefM-like domain"/>
    <property type="match status" value="1"/>
</dbReference>
<dbReference type="InterPro" id="IPR006442">
    <property type="entry name" value="Antitoxin_Phd/YefM"/>
</dbReference>
<dbReference type="Pfam" id="PF02604">
    <property type="entry name" value="PhdYeFM_antitox"/>
    <property type="match status" value="1"/>
</dbReference>
<dbReference type="InterPro" id="IPR051405">
    <property type="entry name" value="phD/YefM_antitoxin"/>
</dbReference>